<organism evidence="2">
    <name type="scientific">Thermobifida fusca (strain YX)</name>
    <dbReference type="NCBI Taxonomy" id="269800"/>
    <lineage>
        <taxon>Bacteria</taxon>
        <taxon>Bacillati</taxon>
        <taxon>Actinomycetota</taxon>
        <taxon>Actinomycetes</taxon>
        <taxon>Streptosporangiales</taxon>
        <taxon>Nocardiopsidaceae</taxon>
        <taxon>Thermobifida</taxon>
    </lineage>
</organism>
<dbReference type="HOGENOM" id="CLU_844492_0_0_11"/>
<keyword evidence="1" id="KW-0472">Membrane</keyword>
<gene>
    <name evidence="2" type="ordered locus">Tfu_1322</name>
</gene>
<feature type="transmembrane region" description="Helical" evidence="1">
    <location>
        <begin position="203"/>
        <end position="228"/>
    </location>
</feature>
<keyword evidence="1" id="KW-0812">Transmembrane</keyword>
<sequence length="329" mass="34951">MPALPLQPDISECADLGTLYTNPIDCSRAVLDRAGERVREEIREEISQAASSAASNALTELAQAVNEGVHQLLKIMVAWITDVEAVDLTSGSAATTIDQMGYLLSPVVLLVGVVGLLVAAGRMVLTRKANPLIPLGGGVLVVIIVQALGVGVANLLLRAGDAWSVWVLNSTMTEQLEDRLILVMTFGQYDGSGPVSEDGATQAGLTVSALLVILLGIIVLIVTVIQMILMIFREAVIIILAALLPLAAVGMMMRATQSWLPRVSSWMLALIFYKPAVAMVYATTFVFIGGDEQPTIRTFIAGLMIEILGRRPPASAVGLAHPSRSSDIR</sequence>
<dbReference type="STRING" id="269800.Tfu_1322"/>
<feature type="transmembrane region" description="Helical" evidence="1">
    <location>
        <begin position="235"/>
        <end position="253"/>
    </location>
</feature>
<dbReference type="EMBL" id="CP000088">
    <property type="protein sequence ID" value="AAZ55360.1"/>
    <property type="molecule type" value="Genomic_DNA"/>
</dbReference>
<proteinExistence type="predicted"/>
<feature type="transmembrane region" description="Helical" evidence="1">
    <location>
        <begin position="132"/>
        <end position="157"/>
    </location>
</feature>
<dbReference type="KEGG" id="tfu:Tfu_1322"/>
<dbReference type="eggNOG" id="COG3266">
    <property type="taxonomic scope" value="Bacteria"/>
</dbReference>
<dbReference type="AlphaFoldDB" id="Q47QA9"/>
<name>Q47QA9_THEFY</name>
<evidence type="ECO:0000256" key="1">
    <source>
        <dbReference type="SAM" id="Phobius"/>
    </source>
</evidence>
<feature type="transmembrane region" description="Helical" evidence="1">
    <location>
        <begin position="100"/>
        <end position="120"/>
    </location>
</feature>
<keyword evidence="1" id="KW-1133">Transmembrane helix</keyword>
<accession>Q47QA9</accession>
<evidence type="ECO:0000313" key="2">
    <source>
        <dbReference type="EMBL" id="AAZ55360.1"/>
    </source>
</evidence>
<reference evidence="2" key="1">
    <citation type="submission" date="2005-07" db="EMBL/GenBank/DDBJ databases">
        <title>Complete sequence of Thermobifida fusca YX.</title>
        <authorList>
            <consortium name="US DOE Joint Genome Institute"/>
            <person name="Copeland A."/>
            <person name="Lucas S."/>
            <person name="Lapidus A."/>
            <person name="Barry K."/>
            <person name="Detter J.C."/>
            <person name="Glavina T."/>
            <person name="Hammon N."/>
            <person name="Israni S."/>
            <person name="Pitluck S."/>
            <person name="Di Bartolo G."/>
            <person name="Chain P."/>
            <person name="Schmutz J."/>
            <person name="Larimer F."/>
            <person name="Land M."/>
            <person name="Lykidis A."/>
            <person name="Richardson P."/>
        </authorList>
    </citation>
    <scope>NUCLEOTIDE SEQUENCE</scope>
    <source>
        <strain evidence="2">YX</strain>
    </source>
</reference>
<feature type="transmembrane region" description="Helical" evidence="1">
    <location>
        <begin position="265"/>
        <end position="288"/>
    </location>
</feature>
<protein>
    <submittedName>
        <fullName evidence="2">Uncharacterized protein</fullName>
    </submittedName>
</protein>